<dbReference type="STRING" id="1798542.A3F54_04210"/>
<reference evidence="2 3" key="1">
    <citation type="journal article" date="2016" name="Nat. Commun.">
        <title>Thousands of microbial genomes shed light on interconnected biogeochemical processes in an aquifer system.</title>
        <authorList>
            <person name="Anantharaman K."/>
            <person name="Brown C.T."/>
            <person name="Hug L.A."/>
            <person name="Sharon I."/>
            <person name="Castelle C.J."/>
            <person name="Probst A.J."/>
            <person name="Thomas B.C."/>
            <person name="Singh A."/>
            <person name="Wilkins M.J."/>
            <person name="Karaoz U."/>
            <person name="Brodie E.L."/>
            <person name="Williams K.H."/>
            <person name="Hubbard S.S."/>
            <person name="Banfield J.F."/>
        </authorList>
    </citation>
    <scope>NUCLEOTIDE SEQUENCE [LARGE SCALE GENOMIC DNA]</scope>
</reference>
<keyword evidence="1" id="KW-0812">Transmembrane</keyword>
<accession>A0A1G2B6X5</accession>
<comment type="caution">
    <text evidence="2">The sequence shown here is derived from an EMBL/GenBank/DDBJ whole genome shotgun (WGS) entry which is preliminary data.</text>
</comment>
<keyword evidence="1" id="KW-0472">Membrane</keyword>
<organism evidence="2 3">
    <name type="scientific">Candidatus Kerfeldbacteria bacterium RIFCSPHIGHO2_12_FULL_48_17</name>
    <dbReference type="NCBI Taxonomy" id="1798542"/>
    <lineage>
        <taxon>Bacteria</taxon>
        <taxon>Candidatus Kerfeldiibacteriota</taxon>
    </lineage>
</organism>
<evidence type="ECO:0000313" key="3">
    <source>
        <dbReference type="Proteomes" id="UP000176952"/>
    </source>
</evidence>
<protein>
    <submittedName>
        <fullName evidence="2">Uncharacterized protein</fullName>
    </submittedName>
</protein>
<dbReference type="Proteomes" id="UP000176952">
    <property type="component" value="Unassembled WGS sequence"/>
</dbReference>
<sequence length="503" mass="54696">MSKTKLVGIVGVIIVLIAGVLVWKFVFTGKTVFTDNPNPLTVTPTLAESVTVAKSIDQTGGAIDLDITAAQVNLQLPANAVFDATDMSLTKIASLNGLPTGTELIAGVQAQPNGLQLNQASNLQFTLPENMTATKAVVGFGYSDDGQEFHYLPVKWNDTTATLSLTGFSGYGLIVIPDYVENTYTPSAQGAQATQKLAIITQNQLKDGGTIDAATTQQIIDILRNWYKAAVKKQTQAAAGDDALFEQAYHEYLSWRSVIQSYGYEDNLRSELSEADALLEKAFTFAVDQSSKRCREKKDITEAARLMWLAKFAQVHGIGDEKNALDKAFQCTNFELSITSTTDDFGSIASLSGTVPLTIDENTLKLTGTNTIPETNPKSGDNPCSSAVVNQTFTVEPTTFSVQTGTQPKIELPLKITDNGAATYDCSTSDYELLVHDSRFWLNGFFSAHRSEMTKIHSENSATFLLQDWEIVNSGGVFARKVYDRSVEGVAEQTTFELLHKPQ</sequence>
<evidence type="ECO:0000256" key="1">
    <source>
        <dbReference type="SAM" id="Phobius"/>
    </source>
</evidence>
<evidence type="ECO:0000313" key="2">
    <source>
        <dbReference type="EMBL" id="OGY84921.1"/>
    </source>
</evidence>
<name>A0A1G2B6X5_9BACT</name>
<dbReference type="EMBL" id="MHKD01000009">
    <property type="protein sequence ID" value="OGY84921.1"/>
    <property type="molecule type" value="Genomic_DNA"/>
</dbReference>
<proteinExistence type="predicted"/>
<feature type="transmembrane region" description="Helical" evidence="1">
    <location>
        <begin position="7"/>
        <end position="27"/>
    </location>
</feature>
<dbReference type="AlphaFoldDB" id="A0A1G2B6X5"/>
<keyword evidence="1" id="KW-1133">Transmembrane helix</keyword>
<gene>
    <name evidence="2" type="ORF">A3F54_04210</name>
</gene>